<sequence>MVRVSLGGHPVDDEVFAVPKDPNSPQQVHITQGDYEGKAVIVSWVTTDDSGPSEVVYGTTQDVYDHSAKGRMMKYMFYKYESHYIHHCILNDLKFDTKYYYKVGSGASSREFWFHTPPEPNANASYKFGVIGEPSVLTRAVLFVGDLSYSGIPGVVLSNKLLLICCGSGEVLQFKQYLQRYPTPYLACKSNSPLCEIKHSGFGSETSLKEWIERRLLHSSYLCMYQ</sequence>
<proteinExistence type="predicted"/>
<gene>
    <name evidence="1" type="ORF">MLD38_005789</name>
</gene>
<keyword evidence="2" id="KW-1185">Reference proteome</keyword>
<dbReference type="Proteomes" id="UP001057402">
    <property type="component" value="Chromosome 3"/>
</dbReference>
<organism evidence="1 2">
    <name type="scientific">Melastoma candidum</name>
    <dbReference type="NCBI Taxonomy" id="119954"/>
    <lineage>
        <taxon>Eukaryota</taxon>
        <taxon>Viridiplantae</taxon>
        <taxon>Streptophyta</taxon>
        <taxon>Embryophyta</taxon>
        <taxon>Tracheophyta</taxon>
        <taxon>Spermatophyta</taxon>
        <taxon>Magnoliopsida</taxon>
        <taxon>eudicotyledons</taxon>
        <taxon>Gunneridae</taxon>
        <taxon>Pentapetalae</taxon>
        <taxon>rosids</taxon>
        <taxon>malvids</taxon>
        <taxon>Myrtales</taxon>
        <taxon>Melastomataceae</taxon>
        <taxon>Melastomatoideae</taxon>
        <taxon>Melastomateae</taxon>
        <taxon>Melastoma</taxon>
    </lineage>
</organism>
<evidence type="ECO:0000313" key="2">
    <source>
        <dbReference type="Proteomes" id="UP001057402"/>
    </source>
</evidence>
<dbReference type="EMBL" id="CM042882">
    <property type="protein sequence ID" value="KAI4379506.1"/>
    <property type="molecule type" value="Genomic_DNA"/>
</dbReference>
<comment type="caution">
    <text evidence="1">The sequence shown here is derived from an EMBL/GenBank/DDBJ whole genome shotgun (WGS) entry which is preliminary data.</text>
</comment>
<protein>
    <submittedName>
        <fullName evidence="1">Uncharacterized protein</fullName>
    </submittedName>
</protein>
<accession>A0ACB9RNV2</accession>
<evidence type="ECO:0000313" key="1">
    <source>
        <dbReference type="EMBL" id="KAI4379506.1"/>
    </source>
</evidence>
<name>A0ACB9RNV2_9MYRT</name>
<reference evidence="2" key="1">
    <citation type="journal article" date="2023" name="Front. Plant Sci.">
        <title>Chromosomal-level genome assembly of Melastoma candidum provides insights into trichome evolution.</title>
        <authorList>
            <person name="Zhong Y."/>
            <person name="Wu W."/>
            <person name="Sun C."/>
            <person name="Zou P."/>
            <person name="Liu Y."/>
            <person name="Dai S."/>
            <person name="Zhou R."/>
        </authorList>
    </citation>
    <scope>NUCLEOTIDE SEQUENCE [LARGE SCALE GENOMIC DNA]</scope>
</reference>